<dbReference type="AlphaFoldDB" id="A0A565CF84"/>
<organism evidence="2 3">
    <name type="scientific">Arabis nemorensis</name>
    <dbReference type="NCBI Taxonomy" id="586526"/>
    <lineage>
        <taxon>Eukaryota</taxon>
        <taxon>Viridiplantae</taxon>
        <taxon>Streptophyta</taxon>
        <taxon>Embryophyta</taxon>
        <taxon>Tracheophyta</taxon>
        <taxon>Spermatophyta</taxon>
        <taxon>Magnoliopsida</taxon>
        <taxon>eudicotyledons</taxon>
        <taxon>Gunneridae</taxon>
        <taxon>Pentapetalae</taxon>
        <taxon>rosids</taxon>
        <taxon>malvids</taxon>
        <taxon>Brassicales</taxon>
        <taxon>Brassicaceae</taxon>
        <taxon>Arabideae</taxon>
        <taxon>Arabis</taxon>
    </lineage>
</organism>
<keyword evidence="1" id="KW-0175">Coiled coil</keyword>
<proteinExistence type="predicted"/>
<name>A0A565CF84_9BRAS</name>
<dbReference type="OrthoDB" id="1086515at2759"/>
<evidence type="ECO:0000313" key="3">
    <source>
        <dbReference type="Proteomes" id="UP000489600"/>
    </source>
</evidence>
<evidence type="ECO:0000256" key="1">
    <source>
        <dbReference type="SAM" id="Coils"/>
    </source>
</evidence>
<protein>
    <submittedName>
        <fullName evidence="2">Uncharacterized protein</fullName>
    </submittedName>
</protein>
<feature type="coiled-coil region" evidence="1">
    <location>
        <begin position="106"/>
        <end position="140"/>
    </location>
</feature>
<evidence type="ECO:0000313" key="2">
    <source>
        <dbReference type="EMBL" id="VVB12222.1"/>
    </source>
</evidence>
<reference evidence="2" key="1">
    <citation type="submission" date="2019-07" db="EMBL/GenBank/DDBJ databases">
        <authorList>
            <person name="Dittberner H."/>
        </authorList>
    </citation>
    <scope>NUCLEOTIDE SEQUENCE [LARGE SCALE GENOMIC DNA]</scope>
</reference>
<comment type="caution">
    <text evidence="2">The sequence shown here is derived from an EMBL/GenBank/DDBJ whole genome shotgun (WGS) entry which is preliminary data.</text>
</comment>
<sequence length="143" mass="16033">MGRWNHESLIYGEFDTGSNNSNSSDSDDELILPKYDNWAEISSPTRVPPTPATWEPLPYGIPTICYCGQPAVLKTQTIGLLTGTKFYSCAGDIRVRTNSTLEFANLKEMETKVLRSDKEVNDLREMALQLQAKLTKLETDLKS</sequence>
<dbReference type="EMBL" id="CABITT030000007">
    <property type="protein sequence ID" value="VVB12222.1"/>
    <property type="molecule type" value="Genomic_DNA"/>
</dbReference>
<gene>
    <name evidence="2" type="ORF">ANE_LOCUS22666</name>
</gene>
<accession>A0A565CF84</accession>
<dbReference type="Proteomes" id="UP000489600">
    <property type="component" value="Unassembled WGS sequence"/>
</dbReference>
<keyword evidence="3" id="KW-1185">Reference proteome</keyword>